<dbReference type="PANTHER" id="PTHR45632:SF3">
    <property type="entry name" value="KELCH-LIKE PROTEIN 32"/>
    <property type="match status" value="1"/>
</dbReference>
<dbReference type="PANTHER" id="PTHR45632">
    <property type="entry name" value="LD33804P"/>
    <property type="match status" value="1"/>
</dbReference>
<evidence type="ECO:0000313" key="3">
    <source>
        <dbReference type="EMBL" id="KAF0746779.1"/>
    </source>
</evidence>
<dbReference type="Gene3D" id="2.120.10.80">
    <property type="entry name" value="Kelch-type beta propeller"/>
    <property type="match status" value="1"/>
</dbReference>
<evidence type="ECO:0000256" key="1">
    <source>
        <dbReference type="ARBA" id="ARBA00022441"/>
    </source>
</evidence>
<keyword evidence="4" id="KW-1185">Reference proteome</keyword>
<name>A0A6G0Y057_APHCR</name>
<dbReference type="InterPro" id="IPR006652">
    <property type="entry name" value="Kelch_1"/>
</dbReference>
<dbReference type="SMART" id="SM00612">
    <property type="entry name" value="Kelch"/>
    <property type="match status" value="3"/>
</dbReference>
<keyword evidence="2" id="KW-0677">Repeat</keyword>
<dbReference type="InterPro" id="IPR015915">
    <property type="entry name" value="Kelch-typ_b-propeller"/>
</dbReference>
<organism evidence="3 4">
    <name type="scientific">Aphis craccivora</name>
    <name type="common">Cowpea aphid</name>
    <dbReference type="NCBI Taxonomy" id="307492"/>
    <lineage>
        <taxon>Eukaryota</taxon>
        <taxon>Metazoa</taxon>
        <taxon>Ecdysozoa</taxon>
        <taxon>Arthropoda</taxon>
        <taxon>Hexapoda</taxon>
        <taxon>Insecta</taxon>
        <taxon>Pterygota</taxon>
        <taxon>Neoptera</taxon>
        <taxon>Paraneoptera</taxon>
        <taxon>Hemiptera</taxon>
        <taxon>Sternorrhyncha</taxon>
        <taxon>Aphidomorpha</taxon>
        <taxon>Aphidoidea</taxon>
        <taxon>Aphididae</taxon>
        <taxon>Aphidini</taxon>
        <taxon>Aphis</taxon>
        <taxon>Aphis</taxon>
    </lineage>
</organism>
<dbReference type="AlphaFoldDB" id="A0A6G0Y057"/>
<gene>
    <name evidence="3" type="ORF">FWK35_00018950</name>
</gene>
<dbReference type="Proteomes" id="UP000478052">
    <property type="component" value="Unassembled WGS sequence"/>
</dbReference>
<keyword evidence="1" id="KW-0880">Kelch repeat</keyword>
<dbReference type="OrthoDB" id="45365at2759"/>
<accession>A0A6G0Y057</accession>
<comment type="caution">
    <text evidence="3">The sequence shown here is derived from an EMBL/GenBank/DDBJ whole genome shotgun (WGS) entry which is preliminary data.</text>
</comment>
<evidence type="ECO:0000256" key="2">
    <source>
        <dbReference type="ARBA" id="ARBA00022737"/>
    </source>
</evidence>
<dbReference type="SUPFAM" id="SSF117281">
    <property type="entry name" value="Kelch motif"/>
    <property type="match status" value="1"/>
</dbReference>
<proteinExistence type="predicted"/>
<dbReference type="EMBL" id="VUJU01007079">
    <property type="protein sequence ID" value="KAF0746779.1"/>
    <property type="molecule type" value="Genomic_DNA"/>
</dbReference>
<dbReference type="Pfam" id="PF01344">
    <property type="entry name" value="Kelch_1"/>
    <property type="match status" value="3"/>
</dbReference>
<evidence type="ECO:0000313" key="4">
    <source>
        <dbReference type="Proteomes" id="UP000478052"/>
    </source>
</evidence>
<reference evidence="3 4" key="1">
    <citation type="submission" date="2019-08" db="EMBL/GenBank/DDBJ databases">
        <title>Whole genome of Aphis craccivora.</title>
        <authorList>
            <person name="Voronova N.V."/>
            <person name="Shulinski R.S."/>
            <person name="Bandarenka Y.V."/>
            <person name="Zhorov D.G."/>
            <person name="Warner D."/>
        </authorList>
    </citation>
    <scope>NUCLEOTIDE SEQUENCE [LARGE SCALE GENOMIC DNA]</scope>
    <source>
        <strain evidence="3">180601</strain>
        <tissue evidence="3">Whole Body</tissue>
    </source>
</reference>
<protein>
    <submittedName>
        <fullName evidence="3">Kelch-like protein 2 isoform X5</fullName>
    </submittedName>
</protein>
<sequence length="251" mass="28173">MYMSYADVLNVPNDHSIVLSKPGETTYFHIKNPAFDIKYIEECFNIKDFPDPTKYLIKNTSPANHTKNDVLDCCLYQNKSRSDLVPIPENKNNNLTIVSSSTDLISQGKKKNLKSVESYDPSLDTWSPVAEMSICRAGVGVAVLEGVMYAVGGHNNKYKQESLKSVEVYRPCSRVWSFIADMHFPRNNPIVIALDGLLYVMGGSNEQCLDLDSVEIYNPNTNTWSLETLPENVNRIVSGLVVDKSPHFITK</sequence>